<dbReference type="SUPFAM" id="SSF53448">
    <property type="entry name" value="Nucleotide-diphospho-sugar transferases"/>
    <property type="match status" value="1"/>
</dbReference>
<proteinExistence type="predicted"/>
<evidence type="ECO:0000313" key="2">
    <source>
        <dbReference type="EMBL" id="GEO99057.1"/>
    </source>
</evidence>
<evidence type="ECO:0008006" key="4">
    <source>
        <dbReference type="Google" id="ProtNLM"/>
    </source>
</evidence>
<dbReference type="InterPro" id="IPR029044">
    <property type="entry name" value="Nucleotide-diphossugar_trans"/>
</dbReference>
<organism evidence="2 3">
    <name type="scientific">Methylobacterium haplocladii</name>
    <dbReference type="NCBI Taxonomy" id="1176176"/>
    <lineage>
        <taxon>Bacteria</taxon>
        <taxon>Pseudomonadati</taxon>
        <taxon>Pseudomonadota</taxon>
        <taxon>Alphaproteobacteria</taxon>
        <taxon>Hyphomicrobiales</taxon>
        <taxon>Methylobacteriaceae</taxon>
        <taxon>Methylobacterium</taxon>
    </lineage>
</organism>
<comment type="caution">
    <text evidence="2">The sequence shown here is derived from an EMBL/GenBank/DDBJ whole genome shotgun (WGS) entry which is preliminary data.</text>
</comment>
<evidence type="ECO:0000313" key="3">
    <source>
        <dbReference type="Proteomes" id="UP000321258"/>
    </source>
</evidence>
<accession>A0A512IMX7</accession>
<dbReference type="Gene3D" id="3.90.550.10">
    <property type="entry name" value="Spore Coat Polysaccharide Biosynthesis Protein SpsA, Chain A"/>
    <property type="match status" value="1"/>
</dbReference>
<reference evidence="2 3" key="1">
    <citation type="submission" date="2019-07" db="EMBL/GenBank/DDBJ databases">
        <title>Whole genome shotgun sequence of Methylobacterium haplocladii NBRC 107714.</title>
        <authorList>
            <person name="Hosoyama A."/>
            <person name="Uohara A."/>
            <person name="Ohji S."/>
            <person name="Ichikawa N."/>
        </authorList>
    </citation>
    <scope>NUCLEOTIDE SEQUENCE [LARGE SCALE GENOMIC DNA]</scope>
    <source>
        <strain evidence="2 3">NBRC 107714</strain>
    </source>
</reference>
<name>A0A512IMX7_9HYPH</name>
<evidence type="ECO:0000256" key="1">
    <source>
        <dbReference type="SAM" id="MobiDB-lite"/>
    </source>
</evidence>
<feature type="region of interest" description="Disordered" evidence="1">
    <location>
        <begin position="1"/>
        <end position="24"/>
    </location>
</feature>
<dbReference type="AlphaFoldDB" id="A0A512IMX7"/>
<gene>
    <name evidence="2" type="ORF">MHA02_14450</name>
</gene>
<sequence length="331" mass="35394">MTEPSETPTAPDDGEMAMPSSNGSDARAAARIASAVLADVAIGVTLFHPKPDHVAVLVAAFAGSVRHVFAYDNGGVSAEIRSVLDRSAGVRVIGQGDNVGVGAALNGLAEAASASGARYLMLLDQDGEPSLELALGLKAAMARLSLMLVPPAMVGPIQRPVAGRKTPLYPPRRNVAALKGLDPVEFMATSGSLLDLAAFHSVGPFRADYFIDAIDLEWCFRAWSVGLSCWVDRETPMAQCVGSGVIRARWLPVTIARQPLFRMETYIRNTVYGWRLAHVPRRWKLIQMAYLPLQIALYWAESGYRAAVLGRLLHAAVNGLRGRLGRPAGAA</sequence>
<protein>
    <recommendedName>
        <fullName evidence="4">Rhamnosyltransferase</fullName>
    </recommendedName>
</protein>
<dbReference type="EMBL" id="BJZT01000013">
    <property type="protein sequence ID" value="GEO99057.1"/>
    <property type="molecule type" value="Genomic_DNA"/>
</dbReference>
<keyword evidence="3" id="KW-1185">Reference proteome</keyword>
<dbReference type="Proteomes" id="UP000321258">
    <property type="component" value="Unassembled WGS sequence"/>
</dbReference>